<name>A0A0M0JGQ4_9EUKA</name>
<evidence type="ECO:0000256" key="4">
    <source>
        <dbReference type="ARBA" id="ARBA00022777"/>
    </source>
</evidence>
<sequence length="351" mass="38517">MAWVLNSRVELGSGGYGRVVQATETSTGRIAAAKVISTTRMKITAIQKEVTLMSKLKHPSIVELLGYEEVPEQRQVVIYMELAAGGELFSRVITAGILMEDQARVYFNQILEGVGFMHSMGVVHRDLKLENVLVDAHDHCKICDLGLAHEYQVLNGETQVTLLREVCGSKSYCAPEVLEGRGYVGFPVDVWSCGICLFAMLAGFFPLVEADGSDWRYERVKMAAAAQCSATHTIFGFYVRTCTLTTDASDLIDGMLIIDPANRPTIQEVLQGPWCGGMKGGESEGEDARPVYRELGAGLTAAQLEDMYATEDNGALRRPVYRGGPALGPPPMLCKQEQMFCADFHYEEHSS</sequence>
<gene>
    <name evidence="9" type="ORF">Ctob_007701</name>
</gene>
<feature type="binding site" evidence="6">
    <location>
        <position position="34"/>
    </location>
    <ligand>
        <name>ATP</name>
        <dbReference type="ChEBI" id="CHEBI:30616"/>
    </ligand>
</feature>
<proteinExistence type="inferred from homology"/>
<dbReference type="PROSITE" id="PS50011">
    <property type="entry name" value="PROTEIN_KINASE_DOM"/>
    <property type="match status" value="1"/>
</dbReference>
<dbReference type="GO" id="GO:0004674">
    <property type="term" value="F:protein serine/threonine kinase activity"/>
    <property type="evidence" value="ECO:0007669"/>
    <property type="project" value="UniProtKB-KW"/>
</dbReference>
<dbReference type="Proteomes" id="UP000037460">
    <property type="component" value="Unassembled WGS sequence"/>
</dbReference>
<evidence type="ECO:0000259" key="8">
    <source>
        <dbReference type="PROSITE" id="PS50011"/>
    </source>
</evidence>
<comment type="similarity">
    <text evidence="7">Belongs to the protein kinase superfamily.</text>
</comment>
<evidence type="ECO:0000256" key="6">
    <source>
        <dbReference type="PROSITE-ProRule" id="PRU10141"/>
    </source>
</evidence>
<evidence type="ECO:0000256" key="1">
    <source>
        <dbReference type="ARBA" id="ARBA00022527"/>
    </source>
</evidence>
<keyword evidence="4 9" id="KW-0418">Kinase</keyword>
<dbReference type="GO" id="GO:0005737">
    <property type="term" value="C:cytoplasm"/>
    <property type="evidence" value="ECO:0007669"/>
    <property type="project" value="TreeGrafter"/>
</dbReference>
<dbReference type="SMART" id="SM00220">
    <property type="entry name" value="S_TKc"/>
    <property type="match status" value="1"/>
</dbReference>
<dbReference type="PROSITE" id="PS00107">
    <property type="entry name" value="PROTEIN_KINASE_ATP"/>
    <property type="match status" value="1"/>
</dbReference>
<dbReference type="FunFam" id="1.10.510.10:FF:000571">
    <property type="entry name" value="Maternal embryonic leucine zipper kinase"/>
    <property type="match status" value="1"/>
</dbReference>
<evidence type="ECO:0000256" key="3">
    <source>
        <dbReference type="ARBA" id="ARBA00022741"/>
    </source>
</evidence>
<dbReference type="PROSITE" id="PS00108">
    <property type="entry name" value="PROTEIN_KINASE_ST"/>
    <property type="match status" value="1"/>
</dbReference>
<keyword evidence="5 6" id="KW-0067">ATP-binding</keyword>
<dbReference type="InterPro" id="IPR017441">
    <property type="entry name" value="Protein_kinase_ATP_BS"/>
</dbReference>
<dbReference type="InterPro" id="IPR008271">
    <property type="entry name" value="Ser/Thr_kinase_AS"/>
</dbReference>
<dbReference type="InterPro" id="IPR000719">
    <property type="entry name" value="Prot_kinase_dom"/>
</dbReference>
<organism evidence="9 10">
    <name type="scientific">Chrysochromulina tobinii</name>
    <dbReference type="NCBI Taxonomy" id="1460289"/>
    <lineage>
        <taxon>Eukaryota</taxon>
        <taxon>Haptista</taxon>
        <taxon>Haptophyta</taxon>
        <taxon>Prymnesiophyceae</taxon>
        <taxon>Prymnesiales</taxon>
        <taxon>Chrysochromulinaceae</taxon>
        <taxon>Chrysochromulina</taxon>
    </lineage>
</organism>
<protein>
    <submittedName>
        <fullName evidence="9">Serine threonine kinase</fullName>
    </submittedName>
</protein>
<dbReference type="OrthoDB" id="6513151at2759"/>
<accession>A0A0M0JGQ4</accession>
<dbReference type="InterPro" id="IPR011009">
    <property type="entry name" value="Kinase-like_dom_sf"/>
</dbReference>
<dbReference type="PANTHER" id="PTHR24346:SF82">
    <property type="entry name" value="KP78A-RELATED"/>
    <property type="match status" value="1"/>
</dbReference>
<dbReference type="PANTHER" id="PTHR24346">
    <property type="entry name" value="MAP/MICROTUBULE AFFINITY-REGULATING KINASE"/>
    <property type="match status" value="1"/>
</dbReference>
<dbReference type="GO" id="GO:0005524">
    <property type="term" value="F:ATP binding"/>
    <property type="evidence" value="ECO:0007669"/>
    <property type="project" value="UniProtKB-UniRule"/>
</dbReference>
<dbReference type="Gene3D" id="1.10.510.10">
    <property type="entry name" value="Transferase(Phosphotransferase) domain 1"/>
    <property type="match status" value="1"/>
</dbReference>
<dbReference type="SUPFAM" id="SSF56112">
    <property type="entry name" value="Protein kinase-like (PK-like)"/>
    <property type="match status" value="1"/>
</dbReference>
<evidence type="ECO:0000313" key="10">
    <source>
        <dbReference type="Proteomes" id="UP000037460"/>
    </source>
</evidence>
<keyword evidence="1 7" id="KW-0723">Serine/threonine-protein kinase</keyword>
<dbReference type="EMBL" id="JWZX01002929">
    <property type="protein sequence ID" value="KOO25796.1"/>
    <property type="molecule type" value="Genomic_DNA"/>
</dbReference>
<evidence type="ECO:0000256" key="5">
    <source>
        <dbReference type="ARBA" id="ARBA00022840"/>
    </source>
</evidence>
<dbReference type="AlphaFoldDB" id="A0A0M0JGQ4"/>
<dbReference type="Pfam" id="PF00069">
    <property type="entry name" value="Pkinase"/>
    <property type="match status" value="1"/>
</dbReference>
<reference evidence="10" key="1">
    <citation type="journal article" date="2015" name="PLoS Genet.">
        <title>Genome Sequence and Transcriptome Analyses of Chrysochromulina tobin: Metabolic Tools for Enhanced Algal Fitness in the Prominent Order Prymnesiales (Haptophyceae).</title>
        <authorList>
            <person name="Hovde B.T."/>
            <person name="Deodato C.R."/>
            <person name="Hunsperger H.M."/>
            <person name="Ryken S.A."/>
            <person name="Yost W."/>
            <person name="Jha R.K."/>
            <person name="Patterson J."/>
            <person name="Monnat R.J. Jr."/>
            <person name="Barlow S.B."/>
            <person name="Starkenburg S.R."/>
            <person name="Cattolico R.A."/>
        </authorList>
    </citation>
    <scope>NUCLEOTIDE SEQUENCE</scope>
    <source>
        <strain evidence="10">CCMP291</strain>
    </source>
</reference>
<evidence type="ECO:0000256" key="7">
    <source>
        <dbReference type="RuleBase" id="RU000304"/>
    </source>
</evidence>
<evidence type="ECO:0000256" key="2">
    <source>
        <dbReference type="ARBA" id="ARBA00022679"/>
    </source>
</evidence>
<keyword evidence="3 6" id="KW-0547">Nucleotide-binding</keyword>
<keyword evidence="10" id="KW-1185">Reference proteome</keyword>
<dbReference type="GO" id="GO:0035556">
    <property type="term" value="P:intracellular signal transduction"/>
    <property type="evidence" value="ECO:0007669"/>
    <property type="project" value="TreeGrafter"/>
</dbReference>
<feature type="domain" description="Protein kinase" evidence="8">
    <location>
        <begin position="5"/>
        <end position="275"/>
    </location>
</feature>
<keyword evidence="2" id="KW-0808">Transferase</keyword>
<evidence type="ECO:0000313" key="9">
    <source>
        <dbReference type="EMBL" id="KOO25796.1"/>
    </source>
</evidence>
<comment type="caution">
    <text evidence="9">The sequence shown here is derived from an EMBL/GenBank/DDBJ whole genome shotgun (WGS) entry which is preliminary data.</text>
</comment>